<evidence type="ECO:0000256" key="1">
    <source>
        <dbReference type="SAM" id="MobiDB-lite"/>
    </source>
</evidence>
<accession>A0ABN9PF93</accession>
<keyword evidence="3" id="KW-1185">Reference proteome</keyword>
<organism evidence="2 3">
    <name type="scientific">Prorocentrum cordatum</name>
    <dbReference type="NCBI Taxonomy" id="2364126"/>
    <lineage>
        <taxon>Eukaryota</taxon>
        <taxon>Sar</taxon>
        <taxon>Alveolata</taxon>
        <taxon>Dinophyceae</taxon>
        <taxon>Prorocentrales</taxon>
        <taxon>Prorocentraceae</taxon>
        <taxon>Prorocentrum</taxon>
    </lineage>
</organism>
<gene>
    <name evidence="2" type="ORF">PCOR1329_LOCUS1299</name>
</gene>
<dbReference type="Proteomes" id="UP001189429">
    <property type="component" value="Unassembled WGS sequence"/>
</dbReference>
<feature type="non-terminal residue" evidence="2">
    <location>
        <position position="341"/>
    </location>
</feature>
<proteinExistence type="predicted"/>
<dbReference type="EMBL" id="CAUYUJ010000314">
    <property type="protein sequence ID" value="CAK0789844.1"/>
    <property type="molecule type" value="Genomic_DNA"/>
</dbReference>
<protein>
    <submittedName>
        <fullName evidence="2">Uncharacterized protein</fullName>
    </submittedName>
</protein>
<name>A0ABN9PF93_9DINO</name>
<evidence type="ECO:0000313" key="2">
    <source>
        <dbReference type="EMBL" id="CAK0789844.1"/>
    </source>
</evidence>
<reference evidence="2" key="1">
    <citation type="submission" date="2023-10" db="EMBL/GenBank/DDBJ databases">
        <authorList>
            <person name="Chen Y."/>
            <person name="Shah S."/>
            <person name="Dougan E. K."/>
            <person name="Thang M."/>
            <person name="Chan C."/>
        </authorList>
    </citation>
    <scope>NUCLEOTIDE SEQUENCE [LARGE SCALE GENOMIC DNA]</scope>
</reference>
<comment type="caution">
    <text evidence="2">The sequence shown here is derived from an EMBL/GenBank/DDBJ whole genome shotgun (WGS) entry which is preliminary data.</text>
</comment>
<sequence>MAAPAIGAFQSANVHAAGVVGQNFVVNGAGDVECLGANAGSVENGVCNRARSLAPKQCVAPGVKLNLVRSEPPPRHHNPRAKANAAPSVPKGKGGGERKLIMTQCRAELWRGAALDQVQDVDGWFRFAAVEALAGVVSMVAGFQGGSLMLMTALGLRLRGVLWEVALRDSLTAMLIASLGRSVRARVPVADAMIGGFVDAGAAQHIFRVASAIWNWEVVAVSPASGAQAFPLGAGNRAELAAALELDRARAAALFAWALVQPKEFWHFDGLSCPARGDVQKAAAYSAAVARAEAVMGGRGRRARRRAMEKDSPDFRAFIALLSVPLGCALTAGEAHACDPG</sequence>
<evidence type="ECO:0000313" key="3">
    <source>
        <dbReference type="Proteomes" id="UP001189429"/>
    </source>
</evidence>
<feature type="region of interest" description="Disordered" evidence="1">
    <location>
        <begin position="69"/>
        <end position="95"/>
    </location>
</feature>